<accession>A0AC34RIS3</accession>
<organism evidence="1 2">
    <name type="scientific">Panagrolaimus sp. JU765</name>
    <dbReference type="NCBI Taxonomy" id="591449"/>
    <lineage>
        <taxon>Eukaryota</taxon>
        <taxon>Metazoa</taxon>
        <taxon>Ecdysozoa</taxon>
        <taxon>Nematoda</taxon>
        <taxon>Chromadorea</taxon>
        <taxon>Rhabditida</taxon>
        <taxon>Tylenchina</taxon>
        <taxon>Panagrolaimomorpha</taxon>
        <taxon>Panagrolaimoidea</taxon>
        <taxon>Panagrolaimidae</taxon>
        <taxon>Panagrolaimus</taxon>
    </lineage>
</organism>
<reference evidence="2" key="1">
    <citation type="submission" date="2022-11" db="UniProtKB">
        <authorList>
            <consortium name="WormBaseParasite"/>
        </authorList>
    </citation>
    <scope>IDENTIFICATION</scope>
</reference>
<dbReference type="Proteomes" id="UP000887576">
    <property type="component" value="Unplaced"/>
</dbReference>
<sequence>MNGFAAYIFLALIVANTMAQAVDENPEEYFDRDAYDKRAPLDRTSLVRFGKRAPLDRTSLVRFGKRAPLDRTSLVRFGKRAPLDRTSLVRFGKRDSDDSLA</sequence>
<evidence type="ECO:0000313" key="2">
    <source>
        <dbReference type="WBParaSite" id="JU765_v2.g7392.t1"/>
    </source>
</evidence>
<proteinExistence type="predicted"/>
<protein>
    <submittedName>
        <fullName evidence="2">Uncharacterized protein</fullName>
    </submittedName>
</protein>
<evidence type="ECO:0000313" key="1">
    <source>
        <dbReference type="Proteomes" id="UP000887576"/>
    </source>
</evidence>
<name>A0AC34RIS3_9BILA</name>
<dbReference type="WBParaSite" id="JU765_v2.g7392.t1">
    <property type="protein sequence ID" value="JU765_v2.g7392.t1"/>
    <property type="gene ID" value="JU765_v2.g7392"/>
</dbReference>